<gene>
    <name evidence="2 3 4 5 6 7 8" type="primary">LOC114331789</name>
</gene>
<dbReference type="RefSeq" id="XP_028137247.1">
    <property type="nucleotide sequence ID" value="XM_028281446.1"/>
</dbReference>
<dbReference type="Gene3D" id="3.40.720.10">
    <property type="entry name" value="Alkaline Phosphatase, subunit A"/>
    <property type="match status" value="1"/>
</dbReference>
<evidence type="ECO:0000313" key="5">
    <source>
        <dbReference type="RefSeq" id="XP_028137247.1"/>
    </source>
</evidence>
<dbReference type="RefSeq" id="XP_028137246.1">
    <property type="nucleotide sequence ID" value="XM_028281445.1"/>
</dbReference>
<keyword evidence="1" id="KW-1133">Transmembrane helix</keyword>
<reference evidence="2 3" key="1">
    <citation type="submission" date="2025-04" db="UniProtKB">
        <authorList>
            <consortium name="RefSeq"/>
        </authorList>
    </citation>
    <scope>IDENTIFICATION</scope>
    <source>
        <tissue evidence="2 3">Whole insect</tissue>
    </source>
</reference>
<dbReference type="PANTHER" id="PTHR10974">
    <property type="entry name" value="FI08016P-RELATED"/>
    <property type="match status" value="1"/>
</dbReference>
<evidence type="ECO:0000313" key="4">
    <source>
        <dbReference type="RefSeq" id="XP_028137246.1"/>
    </source>
</evidence>
<evidence type="ECO:0000313" key="6">
    <source>
        <dbReference type="RefSeq" id="XP_028137248.1"/>
    </source>
</evidence>
<dbReference type="SUPFAM" id="SSF53649">
    <property type="entry name" value="Alkaline phosphatase-like"/>
    <property type="match status" value="1"/>
</dbReference>
<organism evidence="5">
    <name type="scientific">Diabrotica virgifera virgifera</name>
    <name type="common">western corn rootworm</name>
    <dbReference type="NCBI Taxonomy" id="50390"/>
    <lineage>
        <taxon>Eukaryota</taxon>
        <taxon>Metazoa</taxon>
        <taxon>Ecdysozoa</taxon>
        <taxon>Arthropoda</taxon>
        <taxon>Hexapoda</taxon>
        <taxon>Insecta</taxon>
        <taxon>Pterygota</taxon>
        <taxon>Neoptera</taxon>
        <taxon>Endopterygota</taxon>
        <taxon>Coleoptera</taxon>
        <taxon>Polyphaga</taxon>
        <taxon>Cucujiformia</taxon>
        <taxon>Chrysomeloidea</taxon>
        <taxon>Chrysomelidae</taxon>
        <taxon>Galerucinae</taxon>
        <taxon>Diabroticina</taxon>
        <taxon>Diabroticites</taxon>
        <taxon>Diabrotica</taxon>
    </lineage>
</organism>
<dbReference type="Pfam" id="PF02995">
    <property type="entry name" value="DUF229"/>
    <property type="match status" value="1"/>
</dbReference>
<dbReference type="RefSeq" id="XP_028137250.1">
    <property type="nucleotide sequence ID" value="XM_028281449.1"/>
</dbReference>
<dbReference type="RefSeq" id="XP_028137249.1">
    <property type="nucleotide sequence ID" value="XM_028281448.1"/>
</dbReference>
<keyword evidence="1" id="KW-0472">Membrane</keyword>
<accession>A0A6P7FR45</accession>
<dbReference type="PANTHER" id="PTHR10974:SF9">
    <property type="entry name" value="DUF229 DOMAIN CONTAINING PROTEIN-RELATED"/>
    <property type="match status" value="1"/>
</dbReference>
<dbReference type="AlphaFoldDB" id="A0A6P7FR45"/>
<name>A0A6P7FR45_DIAVI</name>
<dbReference type="RefSeq" id="XP_028137245.1">
    <property type="nucleotide sequence ID" value="XM_028281444.1"/>
</dbReference>
<evidence type="ECO:0000313" key="7">
    <source>
        <dbReference type="RefSeq" id="XP_028137249.1"/>
    </source>
</evidence>
<dbReference type="InterPro" id="IPR004245">
    <property type="entry name" value="DUF229"/>
</dbReference>
<dbReference type="RefSeq" id="XP_028137244.1">
    <property type="nucleotide sequence ID" value="XM_028281443.1"/>
</dbReference>
<dbReference type="InterPro" id="IPR017850">
    <property type="entry name" value="Alkaline_phosphatase_core_sf"/>
</dbReference>
<dbReference type="CDD" id="cd16021">
    <property type="entry name" value="ALP_like"/>
    <property type="match status" value="1"/>
</dbReference>
<evidence type="ECO:0000313" key="3">
    <source>
        <dbReference type="RefSeq" id="XP_028137245.1"/>
    </source>
</evidence>
<evidence type="ECO:0000313" key="8">
    <source>
        <dbReference type="RefSeq" id="XP_028137250.1"/>
    </source>
</evidence>
<keyword evidence="1" id="KW-0812">Transmembrane</keyword>
<evidence type="ECO:0000313" key="2">
    <source>
        <dbReference type="RefSeq" id="XP_028137244.1"/>
    </source>
</evidence>
<dbReference type="GO" id="GO:0005615">
    <property type="term" value="C:extracellular space"/>
    <property type="evidence" value="ECO:0007669"/>
    <property type="project" value="TreeGrafter"/>
</dbReference>
<evidence type="ECO:0000256" key="1">
    <source>
        <dbReference type="SAM" id="Phobius"/>
    </source>
</evidence>
<dbReference type="FunFam" id="3.40.720.10:FF:000017">
    <property type="entry name" value="Predicted protein"/>
    <property type="match status" value="1"/>
</dbReference>
<proteinExistence type="predicted"/>
<protein>
    <submittedName>
        <fullName evidence="2 3">Uncharacterized protein LOC114331789 isoform X1</fullName>
    </submittedName>
</protein>
<sequence length="795" mass="90203">MQERSPIPHKKICFTVFIVSGLILTVFYCDNTILNYAAPFAAEEIAFVEVQNETTADAQNISSTTTKSADVSEKLTFSEDVNTSYKNTTNSILQPVTNTSNTTANISTTSINFNLSTNTYSTHTITKSTISTTPSAILENLSTDDTILEGLSTDDTILESLSTDDTILESLSTDYTILESLSTDYIKAMTTRTSLLNLTTLPPSEPEYLVSSPKCKIPNYDPFNKDAKRFYHKQKYKPCNNKKLLTYVTVKDNIATLHVDTESVPSYTSNGVTCCYSNITRVNYNKDPDKRVKRSTCKYFNGKVTIFRDPVYVKCLDKERRRQVYENVHAATIIDETIQKKLESFDNTTNPFSILFIGIDSISRLNFIRILPNTHKFVEENGWIPLKGYNKMDDNTFPNLMAILTGFNNSRAYQVCSPKTLGKLDECPMIWYDFRKLGFITGYAEDSASINTFNYRKVGFTKPPVDYYYRPYILGTENLHKVNKDGVVYCTGPETAGERIMNAAKDFATTFKNYPSFGFFWMNSFSHNEVNSPSGMDHKVKHLLQDITNEGITNNSIVIFLSDHGMRFGDIRLTDTGWLEERLPFIYVSFPSWFKEGFSKEYENFKINSNRFTCPYDLHMTLKHILALSGRDYKITPGEACPKCKSLFEEADADRSCADAAIDQHWCTCAGYKQKTLSKELKAKLANFTLNVIHDIIRSRNSDHRCAKYSLSKVLDVRISQNFSAKNDSYVLLQFQTSPKAIFETTVGYIGDINTSNFSLSGDISRLDSYSEHSKCVSDAYLRKYCYCRSNGEKV</sequence>
<feature type="transmembrane region" description="Helical" evidence="1">
    <location>
        <begin position="12"/>
        <end position="28"/>
    </location>
</feature>
<dbReference type="RefSeq" id="XP_028137248.1">
    <property type="nucleotide sequence ID" value="XM_028281447.1"/>
</dbReference>